<organism evidence="2 3">
    <name type="scientific">Sulfitobacter profundi</name>
    <dbReference type="NCBI Taxonomy" id="2679961"/>
    <lineage>
        <taxon>Bacteria</taxon>
        <taxon>Pseudomonadati</taxon>
        <taxon>Pseudomonadota</taxon>
        <taxon>Alphaproteobacteria</taxon>
        <taxon>Rhodobacterales</taxon>
        <taxon>Roseobacteraceae</taxon>
        <taxon>Sulfitobacter</taxon>
    </lineage>
</organism>
<dbReference type="InterPro" id="IPR036005">
    <property type="entry name" value="Creatinase/aminopeptidase-like"/>
</dbReference>
<dbReference type="Proteomes" id="UP001596403">
    <property type="component" value="Unassembled WGS sequence"/>
</dbReference>
<accession>A0ABW1YXZ5</accession>
<evidence type="ECO:0000259" key="1">
    <source>
        <dbReference type="Pfam" id="PF00557"/>
    </source>
</evidence>
<gene>
    <name evidence="2" type="ORF">ACFQAU_10280</name>
</gene>
<evidence type="ECO:0000313" key="2">
    <source>
        <dbReference type="EMBL" id="MFC6642027.1"/>
    </source>
</evidence>
<proteinExistence type="predicted"/>
<name>A0ABW1YXZ5_9RHOB</name>
<reference evidence="3" key="1">
    <citation type="journal article" date="2019" name="Int. J. Syst. Evol. Microbiol.">
        <title>The Global Catalogue of Microorganisms (GCM) 10K type strain sequencing project: providing services to taxonomists for standard genome sequencing and annotation.</title>
        <authorList>
            <consortium name="The Broad Institute Genomics Platform"/>
            <consortium name="The Broad Institute Genome Sequencing Center for Infectious Disease"/>
            <person name="Wu L."/>
            <person name="Ma J."/>
        </authorList>
    </citation>
    <scope>NUCLEOTIDE SEQUENCE [LARGE SCALE GENOMIC DNA]</scope>
    <source>
        <strain evidence="3">NBRC 111368</strain>
    </source>
</reference>
<comment type="caution">
    <text evidence="2">The sequence shown here is derived from an EMBL/GenBank/DDBJ whole genome shotgun (WGS) entry which is preliminary data.</text>
</comment>
<evidence type="ECO:0000313" key="3">
    <source>
        <dbReference type="Proteomes" id="UP001596403"/>
    </source>
</evidence>
<protein>
    <submittedName>
        <fullName evidence="2">M24 family metallopeptidase</fullName>
    </submittedName>
</protein>
<dbReference type="InterPro" id="IPR000994">
    <property type="entry name" value="Pept_M24"/>
</dbReference>
<dbReference type="RefSeq" id="WP_132444211.1">
    <property type="nucleotide sequence ID" value="NZ_JBHSWA010000001.1"/>
</dbReference>
<dbReference type="Pfam" id="PF00557">
    <property type="entry name" value="Peptidase_M24"/>
    <property type="match status" value="1"/>
</dbReference>
<dbReference type="SUPFAM" id="SSF55920">
    <property type="entry name" value="Creatinase/aminopeptidase"/>
    <property type="match status" value="1"/>
</dbReference>
<keyword evidence="3" id="KW-1185">Reference proteome</keyword>
<dbReference type="EMBL" id="JBHSWA010000001">
    <property type="protein sequence ID" value="MFC6642027.1"/>
    <property type="molecule type" value="Genomic_DNA"/>
</dbReference>
<feature type="domain" description="Peptidase M24" evidence="1">
    <location>
        <begin position="14"/>
        <end position="57"/>
    </location>
</feature>
<dbReference type="Gene3D" id="3.90.230.10">
    <property type="entry name" value="Creatinase/methionine aminopeptidase superfamily"/>
    <property type="match status" value="1"/>
</dbReference>
<sequence length="57" mass="5871">MTAIVATAGWGSSDVVTQAGYDAIVLHRPGHGLGSDVHEPRKVAAHSDPVLAEGMSF</sequence>